<dbReference type="InterPro" id="IPR045238">
    <property type="entry name" value="Tim23-like"/>
</dbReference>
<proteinExistence type="predicted"/>
<keyword evidence="4" id="KW-0472">Membrane</keyword>
<accession>A0A9D4ZGP2</accession>
<sequence>MSESKVYASIGKDNAEFLVDLGHPLLNRVVDGFVKVGGVGVLHAATQDATRMLLQEETNKHSLENMVQRAGKEAVQWGLVAGVYSGMTYAMQEARGTHDWKNALLGGALTGAAFSLTESNVKQDSVLRGAITGAAIATASEFLRHIT</sequence>
<protein>
    <submittedName>
        <fullName evidence="5">Uncharacterized protein</fullName>
    </submittedName>
</protein>
<dbReference type="Pfam" id="PF02466">
    <property type="entry name" value="Tim17"/>
    <property type="match status" value="1"/>
</dbReference>
<evidence type="ECO:0000256" key="2">
    <source>
        <dbReference type="ARBA" id="ARBA00022692"/>
    </source>
</evidence>
<gene>
    <name evidence="5" type="ORF">GOP47_0010774</name>
</gene>
<organism evidence="5 6">
    <name type="scientific">Adiantum capillus-veneris</name>
    <name type="common">Maidenhair fern</name>
    <dbReference type="NCBI Taxonomy" id="13818"/>
    <lineage>
        <taxon>Eukaryota</taxon>
        <taxon>Viridiplantae</taxon>
        <taxon>Streptophyta</taxon>
        <taxon>Embryophyta</taxon>
        <taxon>Tracheophyta</taxon>
        <taxon>Polypodiopsida</taxon>
        <taxon>Polypodiidae</taxon>
        <taxon>Polypodiales</taxon>
        <taxon>Pteridineae</taxon>
        <taxon>Pteridaceae</taxon>
        <taxon>Vittarioideae</taxon>
        <taxon>Adiantum</taxon>
    </lineage>
</organism>
<evidence type="ECO:0000256" key="3">
    <source>
        <dbReference type="ARBA" id="ARBA00022989"/>
    </source>
</evidence>
<evidence type="ECO:0000256" key="1">
    <source>
        <dbReference type="ARBA" id="ARBA00004141"/>
    </source>
</evidence>
<dbReference type="PANTHER" id="PTHR15371">
    <property type="entry name" value="TIM23"/>
    <property type="match status" value="1"/>
</dbReference>
<dbReference type="GO" id="GO:0009707">
    <property type="term" value="C:chloroplast outer membrane"/>
    <property type="evidence" value="ECO:0007669"/>
    <property type="project" value="TreeGrafter"/>
</dbReference>
<comment type="subcellular location">
    <subcellularLocation>
        <location evidence="1">Membrane</location>
        <topology evidence="1">Multi-pass membrane protein</topology>
    </subcellularLocation>
</comment>
<keyword evidence="3" id="KW-1133">Transmembrane helix</keyword>
<evidence type="ECO:0000313" key="5">
    <source>
        <dbReference type="EMBL" id="KAI5074813.1"/>
    </source>
</evidence>
<comment type="caution">
    <text evidence="5">The sequence shown here is derived from an EMBL/GenBank/DDBJ whole genome shotgun (WGS) entry which is preliminary data.</text>
</comment>
<evidence type="ECO:0000313" key="6">
    <source>
        <dbReference type="Proteomes" id="UP000886520"/>
    </source>
</evidence>
<dbReference type="AlphaFoldDB" id="A0A9D4ZGP2"/>
<dbReference type="OrthoDB" id="1913857at2759"/>
<evidence type="ECO:0000256" key="4">
    <source>
        <dbReference type="ARBA" id="ARBA00023136"/>
    </source>
</evidence>
<keyword evidence="6" id="KW-1185">Reference proteome</keyword>
<keyword evidence="2" id="KW-0812">Transmembrane</keyword>
<dbReference type="GO" id="GO:0015171">
    <property type="term" value="F:amino acid transmembrane transporter activity"/>
    <property type="evidence" value="ECO:0007669"/>
    <property type="project" value="TreeGrafter"/>
</dbReference>
<dbReference type="EMBL" id="JABFUD020000010">
    <property type="protein sequence ID" value="KAI5074813.1"/>
    <property type="molecule type" value="Genomic_DNA"/>
</dbReference>
<dbReference type="PANTHER" id="PTHR15371:SF1">
    <property type="entry name" value="OUTER ENVELOPE PORE PROTEIN 16-2, CHLOROPLASTIC"/>
    <property type="match status" value="1"/>
</dbReference>
<dbReference type="Proteomes" id="UP000886520">
    <property type="component" value="Chromosome 10"/>
</dbReference>
<name>A0A9D4ZGP2_ADICA</name>
<reference evidence="5" key="1">
    <citation type="submission" date="2021-01" db="EMBL/GenBank/DDBJ databases">
        <title>Adiantum capillus-veneris genome.</title>
        <authorList>
            <person name="Fang Y."/>
            <person name="Liao Q."/>
        </authorList>
    </citation>
    <scope>NUCLEOTIDE SEQUENCE</scope>
    <source>
        <strain evidence="5">H3</strain>
        <tissue evidence="5">Leaf</tissue>
    </source>
</reference>